<comment type="caution">
    <text evidence="1">The sequence shown here is derived from an EMBL/GenBank/DDBJ whole genome shotgun (WGS) entry which is preliminary data.</text>
</comment>
<reference evidence="1 2" key="1">
    <citation type="submission" date="2019-08" db="EMBL/GenBank/DDBJ databases">
        <title>Bradyrhizobium hipponensis sp. nov., a rhizobium isolated from a Lupinus angustifolius root nodule in Tunisia.</title>
        <authorList>
            <person name="Off K."/>
            <person name="Rejili M."/>
            <person name="Mars M."/>
            <person name="Brachmann A."/>
            <person name="Marin M."/>
        </authorList>
    </citation>
    <scope>NUCLEOTIDE SEQUENCE [LARGE SCALE GENOMIC DNA]</scope>
    <source>
        <strain evidence="1 2">CTAW11</strain>
    </source>
</reference>
<dbReference type="AlphaFoldDB" id="A0A5S4VSL4"/>
<keyword evidence="2" id="KW-1185">Reference proteome</keyword>
<dbReference type="EMBL" id="VSSR01000175">
    <property type="protein sequence ID" value="TYL69664.1"/>
    <property type="molecule type" value="Genomic_DNA"/>
</dbReference>
<organism evidence="1 2">
    <name type="scientific">Bradyrhizobium cytisi</name>
    <dbReference type="NCBI Taxonomy" id="515489"/>
    <lineage>
        <taxon>Bacteria</taxon>
        <taxon>Pseudomonadati</taxon>
        <taxon>Pseudomonadota</taxon>
        <taxon>Alphaproteobacteria</taxon>
        <taxon>Hyphomicrobiales</taxon>
        <taxon>Nitrobacteraceae</taxon>
        <taxon>Bradyrhizobium</taxon>
    </lineage>
</organism>
<name>A0A5S4VSL4_9BRAD</name>
<proteinExistence type="predicted"/>
<protein>
    <submittedName>
        <fullName evidence="1">Uncharacterized protein</fullName>
    </submittedName>
</protein>
<dbReference type="Proteomes" id="UP000324853">
    <property type="component" value="Unassembled WGS sequence"/>
</dbReference>
<sequence length="289" mass="33610">MDSALPQSWVEFPFWGMGREMIIAEVYIHLRSEIDDRKEQERFGAALNEYAVSAARSFLEDCYVEVIVEEGSTKAKVRVRRALNALIIIYGLTADYESLCKQVGVMYANTEWFLQTVAQCVKYGEVPNTTYDRYVAKRHKTTGKLKQVAEMVLELNEVQHLMTADQFREKTDALISKLGEIQKEVSEDEMRHLLKALSLENFRGGPTREPIDLFRSPNVFQRPRTEEDEFNELIIDLAQDDDHVGETRVVPIPHRIYEQYTHVTKDEPAIEFIEVEENQRREPPQELEH</sequence>
<evidence type="ECO:0000313" key="2">
    <source>
        <dbReference type="Proteomes" id="UP000324853"/>
    </source>
</evidence>
<evidence type="ECO:0000313" key="1">
    <source>
        <dbReference type="EMBL" id="TYL69664.1"/>
    </source>
</evidence>
<accession>A0A5S4VSL4</accession>
<dbReference type="RefSeq" id="WP_148756755.1">
    <property type="nucleotide sequence ID" value="NZ_VSSR01000175.1"/>
</dbReference>
<gene>
    <name evidence="1" type="ORF">FXB38_42405</name>
</gene>